<dbReference type="SUPFAM" id="SSF46785">
    <property type="entry name" value="Winged helix' DNA-binding domain"/>
    <property type="match status" value="1"/>
</dbReference>
<keyword evidence="7" id="KW-1185">Reference proteome</keyword>
<dbReference type="SMART" id="SM00346">
    <property type="entry name" value="HTH_ICLR"/>
    <property type="match status" value="1"/>
</dbReference>
<evidence type="ECO:0000259" key="4">
    <source>
        <dbReference type="PROSITE" id="PS51077"/>
    </source>
</evidence>
<evidence type="ECO:0000256" key="2">
    <source>
        <dbReference type="ARBA" id="ARBA00023125"/>
    </source>
</evidence>
<evidence type="ECO:0000313" key="6">
    <source>
        <dbReference type="EMBL" id="GAA5188751.1"/>
    </source>
</evidence>
<organism evidence="6 7">
    <name type="scientific">Rugosimonospora acidiphila</name>
    <dbReference type="NCBI Taxonomy" id="556531"/>
    <lineage>
        <taxon>Bacteria</taxon>
        <taxon>Bacillati</taxon>
        <taxon>Actinomycetota</taxon>
        <taxon>Actinomycetes</taxon>
        <taxon>Micromonosporales</taxon>
        <taxon>Micromonosporaceae</taxon>
        <taxon>Rugosimonospora</taxon>
    </lineage>
</organism>
<dbReference type="EMBL" id="BAABJQ010000011">
    <property type="protein sequence ID" value="GAA5188751.1"/>
    <property type="molecule type" value="Genomic_DNA"/>
</dbReference>
<proteinExistence type="predicted"/>
<evidence type="ECO:0000256" key="3">
    <source>
        <dbReference type="ARBA" id="ARBA00023163"/>
    </source>
</evidence>
<keyword evidence="1" id="KW-0805">Transcription regulation</keyword>
<accession>A0ABP9RYR3</accession>
<feature type="domain" description="HTH iclR-type" evidence="4">
    <location>
        <begin position="22"/>
        <end position="87"/>
    </location>
</feature>
<dbReference type="InterPro" id="IPR036390">
    <property type="entry name" value="WH_DNA-bd_sf"/>
</dbReference>
<dbReference type="InterPro" id="IPR014757">
    <property type="entry name" value="Tscrpt_reg_IclR_C"/>
</dbReference>
<dbReference type="PROSITE" id="PS51078">
    <property type="entry name" value="ICLR_ED"/>
    <property type="match status" value="1"/>
</dbReference>
<gene>
    <name evidence="6" type="ORF">GCM10023322_40110</name>
</gene>
<dbReference type="PROSITE" id="PS51077">
    <property type="entry name" value="HTH_ICLR"/>
    <property type="match status" value="1"/>
</dbReference>
<comment type="caution">
    <text evidence="6">The sequence shown here is derived from an EMBL/GenBank/DDBJ whole genome shotgun (WGS) entry which is preliminary data.</text>
</comment>
<dbReference type="PANTHER" id="PTHR30136">
    <property type="entry name" value="HELIX-TURN-HELIX TRANSCRIPTIONAL REGULATOR, ICLR FAMILY"/>
    <property type="match status" value="1"/>
</dbReference>
<dbReference type="InterPro" id="IPR036388">
    <property type="entry name" value="WH-like_DNA-bd_sf"/>
</dbReference>
<dbReference type="InterPro" id="IPR029016">
    <property type="entry name" value="GAF-like_dom_sf"/>
</dbReference>
<evidence type="ECO:0000313" key="7">
    <source>
        <dbReference type="Proteomes" id="UP001501570"/>
    </source>
</evidence>
<evidence type="ECO:0000259" key="5">
    <source>
        <dbReference type="PROSITE" id="PS51078"/>
    </source>
</evidence>
<feature type="domain" description="IclR-ED" evidence="5">
    <location>
        <begin position="88"/>
        <end position="270"/>
    </location>
</feature>
<dbReference type="RefSeq" id="WP_345631636.1">
    <property type="nucleotide sequence ID" value="NZ_BAABJQ010000011.1"/>
</dbReference>
<dbReference type="Pfam" id="PF09339">
    <property type="entry name" value="HTH_IclR"/>
    <property type="match status" value="1"/>
</dbReference>
<dbReference type="Proteomes" id="UP001501570">
    <property type="component" value="Unassembled WGS sequence"/>
</dbReference>
<reference evidence="7" key="1">
    <citation type="journal article" date="2019" name="Int. J. Syst. Evol. Microbiol.">
        <title>The Global Catalogue of Microorganisms (GCM) 10K type strain sequencing project: providing services to taxonomists for standard genome sequencing and annotation.</title>
        <authorList>
            <consortium name="The Broad Institute Genomics Platform"/>
            <consortium name="The Broad Institute Genome Sequencing Center for Infectious Disease"/>
            <person name="Wu L."/>
            <person name="Ma J."/>
        </authorList>
    </citation>
    <scope>NUCLEOTIDE SEQUENCE [LARGE SCALE GENOMIC DNA]</scope>
    <source>
        <strain evidence="7">JCM 18304</strain>
    </source>
</reference>
<dbReference type="InterPro" id="IPR050707">
    <property type="entry name" value="HTH_MetabolicPath_Reg"/>
</dbReference>
<dbReference type="SUPFAM" id="SSF55781">
    <property type="entry name" value="GAF domain-like"/>
    <property type="match status" value="1"/>
</dbReference>
<dbReference type="InterPro" id="IPR005471">
    <property type="entry name" value="Tscrpt_reg_IclR_N"/>
</dbReference>
<protein>
    <submittedName>
        <fullName evidence="6">IclR family transcriptional regulator</fullName>
    </submittedName>
</protein>
<dbReference type="Gene3D" id="1.10.10.10">
    <property type="entry name" value="Winged helix-like DNA-binding domain superfamily/Winged helix DNA-binding domain"/>
    <property type="match status" value="1"/>
</dbReference>
<keyword evidence="3" id="KW-0804">Transcription</keyword>
<dbReference type="Pfam" id="PF01614">
    <property type="entry name" value="IclR_C"/>
    <property type="match status" value="1"/>
</dbReference>
<dbReference type="Gene3D" id="3.30.450.40">
    <property type="match status" value="1"/>
</dbReference>
<dbReference type="PANTHER" id="PTHR30136:SF24">
    <property type="entry name" value="HTH-TYPE TRANSCRIPTIONAL REPRESSOR ALLR"/>
    <property type="match status" value="1"/>
</dbReference>
<evidence type="ECO:0000256" key="1">
    <source>
        <dbReference type="ARBA" id="ARBA00023015"/>
    </source>
</evidence>
<sequence length="272" mass="29113">MTSRLANSGGLIDGPPAARNQSASLRRGVTLLGYVRDHAGAGRGVSLTQLANDLSLSKSSVLRLAAPLIEVDLLARDRETGAFRLGHGALRLGQAYLSRLDLRTVAAPHAYQLMRATNHTVHLVVYDAPHVVYVDKVENEANVRMASRVGSRAPAHRTGVGKAILAWLPAAALDEALAGELAASTPNSITDPRRLRAELARIRERGYAVDDRENEPEVRCVAAPIFDHADAVAAALSVSGLSSRLSTARVRELGPMVARTARQISWEMGATR</sequence>
<name>A0ABP9RYR3_9ACTN</name>
<keyword evidence="2" id="KW-0238">DNA-binding</keyword>